<name>A0AAN9RP38_PHACN</name>
<gene>
    <name evidence="1" type="ORF">VNO80_04966</name>
</gene>
<sequence>MRRSLVFQQKYYDDNGIWMETQSQKQSYTFHQQSWSSDNNYHKPFPNMSKHHHGKLGATYKKRLGAFGMDSEISMSKQLGKLTYDMFQEGMHMHSDHGFGHAHHGGARKSSYRALDGGGGSKFNSGHEYFLEETECEEVYAEEHVGSVTAKVKEMRYQRQNWGGDTCHISPYDRNKIMSMKW</sequence>
<accession>A0AAN9RP38</accession>
<dbReference type="EMBL" id="JAYMYR010000002">
    <property type="protein sequence ID" value="KAK7379504.1"/>
    <property type="molecule type" value="Genomic_DNA"/>
</dbReference>
<proteinExistence type="predicted"/>
<organism evidence="1 2">
    <name type="scientific">Phaseolus coccineus</name>
    <name type="common">Scarlet runner bean</name>
    <name type="synonym">Phaseolus multiflorus</name>
    <dbReference type="NCBI Taxonomy" id="3886"/>
    <lineage>
        <taxon>Eukaryota</taxon>
        <taxon>Viridiplantae</taxon>
        <taxon>Streptophyta</taxon>
        <taxon>Embryophyta</taxon>
        <taxon>Tracheophyta</taxon>
        <taxon>Spermatophyta</taxon>
        <taxon>Magnoliopsida</taxon>
        <taxon>eudicotyledons</taxon>
        <taxon>Gunneridae</taxon>
        <taxon>Pentapetalae</taxon>
        <taxon>rosids</taxon>
        <taxon>fabids</taxon>
        <taxon>Fabales</taxon>
        <taxon>Fabaceae</taxon>
        <taxon>Papilionoideae</taxon>
        <taxon>50 kb inversion clade</taxon>
        <taxon>NPAAA clade</taxon>
        <taxon>indigoferoid/millettioid clade</taxon>
        <taxon>Phaseoleae</taxon>
        <taxon>Phaseolus</taxon>
    </lineage>
</organism>
<reference evidence="1 2" key="1">
    <citation type="submission" date="2024-01" db="EMBL/GenBank/DDBJ databases">
        <title>The genomes of 5 underutilized Papilionoideae crops provide insights into root nodulation and disease resistanc.</title>
        <authorList>
            <person name="Jiang F."/>
        </authorList>
    </citation>
    <scope>NUCLEOTIDE SEQUENCE [LARGE SCALE GENOMIC DNA]</scope>
    <source>
        <strain evidence="1">JINMINGXINNONG_FW02</strain>
        <tissue evidence="1">Leaves</tissue>
    </source>
</reference>
<dbReference type="Proteomes" id="UP001374584">
    <property type="component" value="Unassembled WGS sequence"/>
</dbReference>
<keyword evidence="2" id="KW-1185">Reference proteome</keyword>
<evidence type="ECO:0000313" key="2">
    <source>
        <dbReference type="Proteomes" id="UP001374584"/>
    </source>
</evidence>
<dbReference type="AlphaFoldDB" id="A0AAN9RP38"/>
<evidence type="ECO:0000313" key="1">
    <source>
        <dbReference type="EMBL" id="KAK7379504.1"/>
    </source>
</evidence>
<comment type="caution">
    <text evidence="1">The sequence shown here is derived from an EMBL/GenBank/DDBJ whole genome shotgun (WGS) entry which is preliminary data.</text>
</comment>
<protein>
    <submittedName>
        <fullName evidence="1">Uncharacterized protein</fullName>
    </submittedName>
</protein>